<dbReference type="EMBL" id="UINC01193258">
    <property type="protein sequence ID" value="SVE08790.1"/>
    <property type="molecule type" value="Genomic_DNA"/>
</dbReference>
<name>A0A383AMK8_9ZZZZ</name>
<sequence length="50" mass="6104">MKNIYKYEMLVLIEKNRHSNEKKLTTEIEKLFAKNHLVKEIQLVQFKITK</sequence>
<organism evidence="1">
    <name type="scientific">marine metagenome</name>
    <dbReference type="NCBI Taxonomy" id="408172"/>
    <lineage>
        <taxon>unclassified sequences</taxon>
        <taxon>metagenomes</taxon>
        <taxon>ecological metagenomes</taxon>
    </lineage>
</organism>
<gene>
    <name evidence="1" type="ORF">METZ01_LOCUS461644</name>
</gene>
<dbReference type="AlphaFoldDB" id="A0A383AMK8"/>
<protein>
    <submittedName>
        <fullName evidence="1">Uncharacterized protein</fullName>
    </submittedName>
</protein>
<proteinExistence type="predicted"/>
<evidence type="ECO:0000313" key="1">
    <source>
        <dbReference type="EMBL" id="SVE08790.1"/>
    </source>
</evidence>
<accession>A0A383AMK8</accession>
<reference evidence="1" key="1">
    <citation type="submission" date="2018-05" db="EMBL/GenBank/DDBJ databases">
        <authorList>
            <person name="Lanie J.A."/>
            <person name="Ng W.-L."/>
            <person name="Kazmierczak K.M."/>
            <person name="Andrzejewski T.M."/>
            <person name="Davidsen T.M."/>
            <person name="Wayne K.J."/>
            <person name="Tettelin H."/>
            <person name="Glass J.I."/>
            <person name="Rusch D."/>
            <person name="Podicherti R."/>
            <person name="Tsui H.-C.T."/>
            <person name="Winkler M.E."/>
        </authorList>
    </citation>
    <scope>NUCLEOTIDE SEQUENCE</scope>
</reference>